<proteinExistence type="predicted"/>
<dbReference type="AlphaFoldDB" id="A0A239BDM8"/>
<name>A0A239BDM8_9RHOB</name>
<reference evidence="1 2" key="1">
    <citation type="submission" date="2017-06" db="EMBL/GenBank/DDBJ databases">
        <authorList>
            <person name="Kim H.J."/>
            <person name="Triplett B.A."/>
        </authorList>
    </citation>
    <scope>NUCLEOTIDE SEQUENCE [LARGE SCALE GENOMIC DNA]</scope>
    <source>
        <strain evidence="1 2">DSM 11445</strain>
    </source>
</reference>
<dbReference type="RefSeq" id="WP_212591560.1">
    <property type="nucleotide sequence ID" value="NZ_FZON01000003.1"/>
</dbReference>
<organism evidence="1 2">
    <name type="scientific">Antarctobacter heliothermus</name>
    <dbReference type="NCBI Taxonomy" id="74033"/>
    <lineage>
        <taxon>Bacteria</taxon>
        <taxon>Pseudomonadati</taxon>
        <taxon>Pseudomonadota</taxon>
        <taxon>Alphaproteobacteria</taxon>
        <taxon>Rhodobacterales</taxon>
        <taxon>Roseobacteraceae</taxon>
        <taxon>Antarctobacter</taxon>
    </lineage>
</organism>
<dbReference type="EMBL" id="FZON01000003">
    <property type="protein sequence ID" value="SNS05976.1"/>
    <property type="molecule type" value="Genomic_DNA"/>
</dbReference>
<evidence type="ECO:0000313" key="1">
    <source>
        <dbReference type="EMBL" id="SNS05976.1"/>
    </source>
</evidence>
<sequence>MLRPSPELCIDSAKRLILGEVSRAGLAGIWTWPRASAALDAGGREPDWEGDELARPTPSCLNGGYAMAKKSAGDHPELKLIVPAAAAIDIG</sequence>
<evidence type="ECO:0000313" key="2">
    <source>
        <dbReference type="Proteomes" id="UP000198440"/>
    </source>
</evidence>
<protein>
    <submittedName>
        <fullName evidence="1">Uncharacterized protein</fullName>
    </submittedName>
</protein>
<dbReference type="Proteomes" id="UP000198440">
    <property type="component" value="Unassembled WGS sequence"/>
</dbReference>
<accession>A0A239BDM8</accession>
<gene>
    <name evidence="1" type="ORF">SAMN04488078_100347</name>
</gene>